<dbReference type="GO" id="GO:0016779">
    <property type="term" value="F:nucleotidyltransferase activity"/>
    <property type="evidence" value="ECO:0007669"/>
    <property type="project" value="InterPro"/>
</dbReference>
<proteinExistence type="predicted"/>
<accession>A0A0P7ZIU2</accession>
<feature type="domain" description="Polymerase nucleotidyl transferase" evidence="1">
    <location>
        <begin position="18"/>
        <end position="104"/>
    </location>
</feature>
<protein>
    <submittedName>
        <fullName evidence="2">Nucleotidyltransferase domain protein</fullName>
    </submittedName>
</protein>
<comment type="caution">
    <text evidence="2">The sequence shown here is derived from an EMBL/GenBank/DDBJ whole genome shotgun (WGS) entry which is preliminary data.</text>
</comment>
<dbReference type="PANTHER" id="PTHR43449">
    <property type="entry name" value="NUCLEOTIDYLTRANSFERASE"/>
    <property type="match status" value="1"/>
</dbReference>
<evidence type="ECO:0000313" key="3">
    <source>
        <dbReference type="Proteomes" id="UP000050360"/>
    </source>
</evidence>
<keyword evidence="2" id="KW-0808">Transferase</keyword>
<dbReference type="EMBL" id="LKCM01000035">
    <property type="protein sequence ID" value="KPQ44985.1"/>
    <property type="molecule type" value="Genomic_DNA"/>
</dbReference>
<sequence length="112" mass="13615">MIMEEYQLKDTILQQFLREKKDYIIKKYKPTKFILFGSRVWGKPDEFSDIDMILVSNEFNREKFAGRMGKILQDLRFHEHIDVLCYTHEEFERKLKESYIVRDAVKKGYNVI</sequence>
<dbReference type="InterPro" id="IPR002934">
    <property type="entry name" value="Polymerase_NTP_transf_dom"/>
</dbReference>
<dbReference type="Gene3D" id="3.30.460.10">
    <property type="entry name" value="Beta Polymerase, domain 2"/>
    <property type="match status" value="1"/>
</dbReference>
<organism evidence="2 3">
    <name type="scientific">Candidatus Methanoperedens nitratireducens</name>
    <dbReference type="NCBI Taxonomy" id="1392998"/>
    <lineage>
        <taxon>Archaea</taxon>
        <taxon>Methanobacteriati</taxon>
        <taxon>Methanobacteriota</taxon>
        <taxon>Stenosarchaea group</taxon>
        <taxon>Methanomicrobia</taxon>
        <taxon>Methanosarcinales</taxon>
        <taxon>ANME-2 cluster</taxon>
        <taxon>Candidatus Methanoperedentaceae</taxon>
        <taxon>Candidatus Methanoperedens</taxon>
    </lineage>
</organism>
<evidence type="ECO:0000259" key="1">
    <source>
        <dbReference type="Pfam" id="PF01909"/>
    </source>
</evidence>
<dbReference type="PANTHER" id="PTHR43449:SF1">
    <property type="entry name" value="POLYMERASE BETA NUCLEOTIDYLTRANSFERASE DOMAIN-CONTAINING PROTEIN"/>
    <property type="match status" value="1"/>
</dbReference>
<dbReference type="CDD" id="cd05403">
    <property type="entry name" value="NT_KNTase_like"/>
    <property type="match status" value="1"/>
</dbReference>
<dbReference type="Proteomes" id="UP000050360">
    <property type="component" value="Unassembled WGS sequence"/>
</dbReference>
<reference evidence="2 3" key="1">
    <citation type="submission" date="2015-09" db="EMBL/GenBank/DDBJ databases">
        <title>A metagenomics-based metabolic model of nitrate-dependent anaerobic oxidation of methane by Methanoperedens-like archaea.</title>
        <authorList>
            <person name="Arshad A."/>
            <person name="Speth D.R."/>
            <person name="De Graaf R.M."/>
            <person name="Op Den Camp H.J."/>
            <person name="Jetten M.S."/>
            <person name="Welte C.U."/>
        </authorList>
    </citation>
    <scope>NUCLEOTIDE SEQUENCE [LARGE SCALE GENOMIC DNA]</scope>
</reference>
<evidence type="ECO:0000313" key="2">
    <source>
        <dbReference type="EMBL" id="KPQ44985.1"/>
    </source>
</evidence>
<dbReference type="SUPFAM" id="SSF81301">
    <property type="entry name" value="Nucleotidyltransferase"/>
    <property type="match status" value="1"/>
</dbReference>
<dbReference type="InterPro" id="IPR043519">
    <property type="entry name" value="NT_sf"/>
</dbReference>
<dbReference type="Pfam" id="PF01909">
    <property type="entry name" value="NTP_transf_2"/>
    <property type="match status" value="1"/>
</dbReference>
<dbReference type="AlphaFoldDB" id="A0A0P7ZIU2"/>
<name>A0A0P7ZIU2_9EURY</name>
<gene>
    <name evidence="2" type="ORF">MPEBLZ_00410</name>
</gene>